<dbReference type="Gene3D" id="2.60.40.1190">
    <property type="match status" value="1"/>
</dbReference>
<evidence type="ECO:0000259" key="2">
    <source>
        <dbReference type="Pfam" id="PF19313"/>
    </source>
</evidence>
<dbReference type="GO" id="GO:0016052">
    <property type="term" value="P:carbohydrate catabolic process"/>
    <property type="evidence" value="ECO:0007669"/>
    <property type="project" value="InterPro"/>
</dbReference>
<dbReference type="InterPro" id="IPR045670">
    <property type="entry name" value="DUF5916"/>
</dbReference>
<name>A0A381YDA9_9ZZZZ</name>
<dbReference type="Pfam" id="PF19313">
    <property type="entry name" value="DUF5916"/>
    <property type="match status" value="1"/>
</dbReference>
<evidence type="ECO:0000259" key="1">
    <source>
        <dbReference type="Pfam" id="PF06452"/>
    </source>
</evidence>
<gene>
    <name evidence="3" type="ORF">METZ01_LOCUS127848</name>
</gene>
<dbReference type="GO" id="GO:0004553">
    <property type="term" value="F:hydrolase activity, hydrolyzing O-glycosyl compounds"/>
    <property type="evidence" value="ECO:0007669"/>
    <property type="project" value="InterPro"/>
</dbReference>
<dbReference type="CDD" id="cd09618">
    <property type="entry name" value="CBM9_like_2"/>
    <property type="match status" value="1"/>
</dbReference>
<dbReference type="GO" id="GO:0030246">
    <property type="term" value="F:carbohydrate binding"/>
    <property type="evidence" value="ECO:0007669"/>
    <property type="project" value="InterPro"/>
</dbReference>
<dbReference type="Pfam" id="PF06452">
    <property type="entry name" value="CBM9_1"/>
    <property type="match status" value="1"/>
</dbReference>
<sequence length="736" mass="82915">MRVNQTLINNIFYLLLTALTVIHAGNSNNDLVSKQLEAVSVSEIPVIDGNVIDDPAWGTAPVATSFTQQTPDEGESISEKTEVRVMYSSDALYVAVVCYDTEPDRIVVSDTRRDASLKDSDSFRFILDTFQDKQNGFIFGTNPAGIQYDAQVNKEGQGGFNTGRQSVGAGGAFNLNWDAVWEVQTIVNDFGWSAEFAIPFKTLRFTENKQQQWGINFERVIARKQEDAYWMPIPRQFNINRVSLAGTLTGLVVTNPRNLKIMPYGLGQSMTGTKGQSQLGLDAKYSLTSSLTLDVTYNTDFAQVEADEKQINLDRFSLFFPEKRPFFLENAGLFSVGEQTFYGPDIEMFFSRRIGIGPDGSSVPILGGARVTGTAGGLNIGVLNMQTESVEGVTDGNNFSVARLRKELPNRSAVGFIGTNRQGLGDNGDYNRAWAVDGQIGIGEISLFKSFIAQSQTPGIDSEAYAYLFEGVRESKRLLLQLRYSEVGQNFNPEMGFLERHGYRKWLFRILNRTRPADLFGLMEIRPHITYWGYWKLDGFQQTGFLHVDSHWEFRNGYRIDTGINFPTEGVEEAFEISKGVVVPAGSYHHREIHIRTNTNISKPLSVTIVTRIGGFFGGDRRNFDTTIRYRFGDRFTSDLISKYNDVYLPGGNFEAHLLRGRLTYSFSPKVYIQSLFQYNNQTDQWSMNWRFIWQRSASTGLYLVYNQTQDLDGIPLPGSTRSVVIKYSHLFDALR</sequence>
<dbReference type="InterPro" id="IPR010502">
    <property type="entry name" value="Carb-bd_dom_fam9"/>
</dbReference>
<dbReference type="EMBL" id="UINC01017959">
    <property type="protein sequence ID" value="SVA74994.1"/>
    <property type="molecule type" value="Genomic_DNA"/>
</dbReference>
<reference evidence="3" key="1">
    <citation type="submission" date="2018-05" db="EMBL/GenBank/DDBJ databases">
        <authorList>
            <person name="Lanie J.A."/>
            <person name="Ng W.-L."/>
            <person name="Kazmierczak K.M."/>
            <person name="Andrzejewski T.M."/>
            <person name="Davidsen T.M."/>
            <person name="Wayne K.J."/>
            <person name="Tettelin H."/>
            <person name="Glass J.I."/>
            <person name="Rusch D."/>
            <person name="Podicherti R."/>
            <person name="Tsui H.-C.T."/>
            <person name="Winkler M.E."/>
        </authorList>
    </citation>
    <scope>NUCLEOTIDE SEQUENCE</scope>
</reference>
<proteinExistence type="predicted"/>
<evidence type="ECO:0000313" key="3">
    <source>
        <dbReference type="EMBL" id="SVA74994.1"/>
    </source>
</evidence>
<dbReference type="SUPFAM" id="SSF49344">
    <property type="entry name" value="CBD9-like"/>
    <property type="match status" value="1"/>
</dbReference>
<accession>A0A381YDA9</accession>
<protein>
    <submittedName>
        <fullName evidence="3">Uncharacterized protein</fullName>
    </submittedName>
</protein>
<organism evidence="3">
    <name type="scientific">marine metagenome</name>
    <dbReference type="NCBI Taxonomy" id="408172"/>
    <lineage>
        <taxon>unclassified sequences</taxon>
        <taxon>metagenomes</taxon>
        <taxon>ecological metagenomes</taxon>
    </lineage>
</organism>
<feature type="domain" description="Carbohydrate-binding" evidence="1">
    <location>
        <begin position="47"/>
        <end position="217"/>
    </location>
</feature>
<feature type="domain" description="DUF5916" evidence="2">
    <location>
        <begin position="258"/>
        <end position="644"/>
    </location>
</feature>
<dbReference type="AlphaFoldDB" id="A0A381YDA9"/>